<dbReference type="HAMAP" id="MF_00528">
    <property type="entry name" value="Maf"/>
    <property type="match status" value="1"/>
</dbReference>
<protein>
    <recommendedName>
        <fullName evidence="8 9">7-methyl-GTP pyrophosphatase</fullName>
        <shortName evidence="9">m(7)GTP pyrophosphatase</shortName>
        <ecNumber evidence="9">3.6.1.-</ecNumber>
    </recommendedName>
</protein>
<dbReference type="Pfam" id="PF02545">
    <property type="entry name" value="Maf"/>
    <property type="match status" value="1"/>
</dbReference>
<evidence type="ECO:0000256" key="9">
    <source>
        <dbReference type="HAMAP-Rule" id="MF_00528"/>
    </source>
</evidence>
<comment type="subcellular location">
    <subcellularLocation>
        <location evidence="1 9">Cytoplasm</location>
    </subcellularLocation>
</comment>
<evidence type="ECO:0000256" key="1">
    <source>
        <dbReference type="ARBA" id="ARBA00004496"/>
    </source>
</evidence>
<organism evidence="10 11">
    <name type="scientific">Halopseudomonas sabulinigri</name>
    <dbReference type="NCBI Taxonomy" id="472181"/>
    <lineage>
        <taxon>Bacteria</taxon>
        <taxon>Pseudomonadati</taxon>
        <taxon>Pseudomonadota</taxon>
        <taxon>Gammaproteobacteria</taxon>
        <taxon>Pseudomonadales</taxon>
        <taxon>Pseudomonadaceae</taxon>
        <taxon>Halopseudomonas</taxon>
    </lineage>
</organism>
<sequence>MPALILASSSSYRKTLLQRLHLPFQCASPDIDETPSVNEPPEQLTQRLALQKAQSLQQAFPQHLIIGSDQVVLLDGQPVSKPGSHLEATRQLRASSGQTLTFSTALCLLNSASGNYQLIVEPYRVTFRQLDDAQIERYLSREKPYDCAGSFKSEGFGISLVHSMQGDDPNSLIGLPLIKLCDMLAKEGIYLP</sequence>
<feature type="active site" description="Proton acceptor" evidence="9">
    <location>
        <position position="69"/>
    </location>
</feature>
<dbReference type="PIRSF" id="PIRSF006305">
    <property type="entry name" value="Maf"/>
    <property type="match status" value="1"/>
</dbReference>
<evidence type="ECO:0000256" key="6">
    <source>
        <dbReference type="ARBA" id="ARBA00053369"/>
    </source>
</evidence>
<accession>A0A1H1NWZ2</accession>
<proteinExistence type="inferred from homology"/>
<dbReference type="PANTHER" id="PTHR43213:SF10">
    <property type="entry name" value="7-METHYL-GTP PYROPHOSPHATASE"/>
    <property type="match status" value="1"/>
</dbReference>
<keyword evidence="2 9" id="KW-0963">Cytoplasm</keyword>
<dbReference type="CDD" id="cd00555">
    <property type="entry name" value="Maf"/>
    <property type="match status" value="1"/>
</dbReference>
<reference evidence="11" key="1">
    <citation type="submission" date="2016-10" db="EMBL/GenBank/DDBJ databases">
        <authorList>
            <person name="Varghese N."/>
            <person name="Submissions S."/>
        </authorList>
    </citation>
    <scope>NUCLEOTIDE SEQUENCE [LARGE SCALE GENOMIC DNA]</scope>
    <source>
        <strain evidence="11">JCM 14963</strain>
    </source>
</reference>
<evidence type="ECO:0000256" key="2">
    <source>
        <dbReference type="ARBA" id="ARBA00022490"/>
    </source>
</evidence>
<evidence type="ECO:0000256" key="3">
    <source>
        <dbReference type="ARBA" id="ARBA00022801"/>
    </source>
</evidence>
<evidence type="ECO:0000256" key="8">
    <source>
        <dbReference type="ARBA" id="ARBA00068163"/>
    </source>
</evidence>
<evidence type="ECO:0000256" key="7">
    <source>
        <dbReference type="ARBA" id="ARBA00060749"/>
    </source>
</evidence>
<dbReference type="RefSeq" id="WP_092284427.1">
    <property type="nucleotide sequence ID" value="NZ_LT629763.1"/>
</dbReference>
<evidence type="ECO:0000313" key="10">
    <source>
        <dbReference type="EMBL" id="SDS03473.1"/>
    </source>
</evidence>
<comment type="similarity">
    <text evidence="7 9">Belongs to the Maf family. YceF subfamily.</text>
</comment>
<comment type="catalytic activity">
    <reaction evidence="5 9">
        <text>N(7)-methyl-GTP + H2O = N(7)-methyl-GMP + diphosphate + H(+)</text>
        <dbReference type="Rhea" id="RHEA:58744"/>
        <dbReference type="ChEBI" id="CHEBI:15377"/>
        <dbReference type="ChEBI" id="CHEBI:15378"/>
        <dbReference type="ChEBI" id="CHEBI:33019"/>
        <dbReference type="ChEBI" id="CHEBI:58285"/>
        <dbReference type="ChEBI" id="CHEBI:87133"/>
    </reaction>
</comment>
<dbReference type="GO" id="GO:0005737">
    <property type="term" value="C:cytoplasm"/>
    <property type="evidence" value="ECO:0007669"/>
    <property type="project" value="UniProtKB-SubCell"/>
</dbReference>
<gene>
    <name evidence="10" type="ORF">SAMN05216271_1008</name>
</gene>
<feature type="site" description="Important for substrate specificity" evidence="9">
    <location>
        <position position="154"/>
    </location>
</feature>
<dbReference type="PANTHER" id="PTHR43213">
    <property type="entry name" value="BIFUNCTIONAL DTTP/UTP PYROPHOSPHATASE/METHYLTRANSFERASE PROTEIN-RELATED"/>
    <property type="match status" value="1"/>
</dbReference>
<evidence type="ECO:0000313" key="11">
    <source>
        <dbReference type="Proteomes" id="UP000243413"/>
    </source>
</evidence>
<evidence type="ECO:0000256" key="4">
    <source>
        <dbReference type="ARBA" id="ARBA00023080"/>
    </source>
</evidence>
<feature type="site" description="Important for substrate specificity" evidence="9">
    <location>
        <position position="12"/>
    </location>
</feature>
<comment type="cofactor">
    <cofactor evidence="9">
        <name>a divalent metal cation</name>
        <dbReference type="ChEBI" id="CHEBI:60240"/>
    </cofactor>
</comment>
<comment type="function">
    <text evidence="6 9">Nucleoside triphosphate pyrophosphatase that hydrolyzes 7-methyl-GTP (m(7)GTP). May have a dual role in cell division arrest and in preventing the incorporation of modified nucleotides into cellular nucleic acids.</text>
</comment>
<dbReference type="FunFam" id="3.90.950.10:FF:000005">
    <property type="entry name" value="7-methyl-GTP pyrophosphatase"/>
    <property type="match status" value="1"/>
</dbReference>
<dbReference type="OrthoDB" id="9813694at2"/>
<dbReference type="SUPFAM" id="SSF52972">
    <property type="entry name" value="ITPase-like"/>
    <property type="match status" value="1"/>
</dbReference>
<name>A0A1H1NWZ2_9GAMM</name>
<dbReference type="AlphaFoldDB" id="A0A1H1NWZ2"/>
<keyword evidence="4 9" id="KW-0546">Nucleotide metabolism</keyword>
<dbReference type="EC" id="3.6.1.-" evidence="9"/>
<dbReference type="EMBL" id="LT629763">
    <property type="protein sequence ID" value="SDS03473.1"/>
    <property type="molecule type" value="Genomic_DNA"/>
</dbReference>
<evidence type="ECO:0000256" key="5">
    <source>
        <dbReference type="ARBA" id="ARBA00050213"/>
    </source>
</evidence>
<dbReference type="InterPro" id="IPR029001">
    <property type="entry name" value="ITPase-like_fam"/>
</dbReference>
<dbReference type="GO" id="GO:0009117">
    <property type="term" value="P:nucleotide metabolic process"/>
    <property type="evidence" value="ECO:0007669"/>
    <property type="project" value="UniProtKB-KW"/>
</dbReference>
<dbReference type="GO" id="GO:0047429">
    <property type="term" value="F:nucleoside triphosphate diphosphatase activity"/>
    <property type="evidence" value="ECO:0007669"/>
    <property type="project" value="InterPro"/>
</dbReference>
<comment type="caution">
    <text evidence="9">Lacks conserved residue(s) required for the propagation of feature annotation.</text>
</comment>
<feature type="site" description="Important for substrate specificity" evidence="9">
    <location>
        <position position="70"/>
    </location>
</feature>
<dbReference type="NCBIfam" id="TIGR00172">
    <property type="entry name" value="maf"/>
    <property type="match status" value="1"/>
</dbReference>
<dbReference type="Gene3D" id="3.90.950.10">
    <property type="match status" value="1"/>
</dbReference>
<keyword evidence="3 9" id="KW-0378">Hydrolase</keyword>
<dbReference type="InterPro" id="IPR003697">
    <property type="entry name" value="Maf-like"/>
</dbReference>
<dbReference type="Proteomes" id="UP000243413">
    <property type="component" value="Chromosome I"/>
</dbReference>
<dbReference type="STRING" id="472181.SAMN05216271_1008"/>